<organism evidence="12 13">
    <name type="scientific">Diaporthe vaccinii</name>
    <dbReference type="NCBI Taxonomy" id="105482"/>
    <lineage>
        <taxon>Eukaryota</taxon>
        <taxon>Fungi</taxon>
        <taxon>Dikarya</taxon>
        <taxon>Ascomycota</taxon>
        <taxon>Pezizomycotina</taxon>
        <taxon>Sordariomycetes</taxon>
        <taxon>Sordariomycetidae</taxon>
        <taxon>Diaporthales</taxon>
        <taxon>Diaporthaceae</taxon>
        <taxon>Diaporthe</taxon>
        <taxon>Diaporthe eres species complex</taxon>
    </lineage>
</organism>
<keyword evidence="5" id="KW-0560">Oxidoreductase</keyword>
<evidence type="ECO:0000256" key="4">
    <source>
        <dbReference type="ARBA" id="ARBA00022989"/>
    </source>
</evidence>
<evidence type="ECO:0000256" key="6">
    <source>
        <dbReference type="ARBA" id="ARBA00023026"/>
    </source>
</evidence>
<sequence length="283" mass="31527">MDQFTKFFGQRFGQVKHKSRPGSQTYQPIHNNDNDGGPTGSTHCCHSRLLACSFTANALMLVALFGVFFGHAGLFGRDTVCELESETLFGKIPWKHQLIVNNERFINAKPPDYMVGEVGINKTDSVNPWDEIYPTTWVSFPKPSTGGLQGWGMKMKHVAANPDEWEEESEGFGVAVMHQVHCVAVVKHALLTYEETGGSNADQVHLHHCVETLRQAVMCHGDMTLEHPEIDNPTDVVLTGWGNTHLCRDWDSVVTAVSKNAIKHKAEGWARFEDGELKTIRGL</sequence>
<gene>
    <name evidence="12" type="ORF">FJTKL_07186</name>
</gene>
<dbReference type="EMBL" id="JBAWTH010000265">
    <property type="protein sequence ID" value="KAL2272238.1"/>
    <property type="molecule type" value="Genomic_DNA"/>
</dbReference>
<evidence type="ECO:0000256" key="5">
    <source>
        <dbReference type="ARBA" id="ARBA00023002"/>
    </source>
</evidence>
<dbReference type="PANTHER" id="PTHR33365">
    <property type="entry name" value="YALI0B05434P"/>
    <property type="match status" value="1"/>
</dbReference>
<evidence type="ECO:0000256" key="1">
    <source>
        <dbReference type="ARBA" id="ARBA00004167"/>
    </source>
</evidence>
<accession>A0ABR4DPM2</accession>
<evidence type="ECO:0000313" key="12">
    <source>
        <dbReference type="EMBL" id="KAL2272238.1"/>
    </source>
</evidence>
<comment type="similarity">
    <text evidence="9">Belongs to the ustYa family.</text>
</comment>
<keyword evidence="13" id="KW-1185">Reference proteome</keyword>
<dbReference type="Proteomes" id="UP001600888">
    <property type="component" value="Unassembled WGS sequence"/>
</dbReference>
<feature type="transmembrane region" description="Helical" evidence="11">
    <location>
        <begin position="58"/>
        <end position="76"/>
    </location>
</feature>
<comment type="pathway">
    <text evidence="2">Mycotoxin biosynthesis.</text>
</comment>
<evidence type="ECO:0000256" key="11">
    <source>
        <dbReference type="SAM" id="Phobius"/>
    </source>
</evidence>
<protein>
    <submittedName>
        <fullName evidence="12">Uncharacterized protein</fullName>
    </submittedName>
</protein>
<feature type="compositionally biased region" description="Polar residues" evidence="10">
    <location>
        <begin position="21"/>
        <end position="31"/>
    </location>
</feature>
<evidence type="ECO:0000256" key="3">
    <source>
        <dbReference type="ARBA" id="ARBA00022692"/>
    </source>
</evidence>
<evidence type="ECO:0000256" key="2">
    <source>
        <dbReference type="ARBA" id="ARBA00004685"/>
    </source>
</evidence>
<dbReference type="PANTHER" id="PTHR33365:SF4">
    <property type="entry name" value="CYCLOCHLOROTINE BIOSYNTHESIS PROTEIN O"/>
    <property type="match status" value="1"/>
</dbReference>
<keyword evidence="7 11" id="KW-0472">Membrane</keyword>
<evidence type="ECO:0000256" key="9">
    <source>
        <dbReference type="ARBA" id="ARBA00035112"/>
    </source>
</evidence>
<evidence type="ECO:0000256" key="7">
    <source>
        <dbReference type="ARBA" id="ARBA00023136"/>
    </source>
</evidence>
<comment type="caution">
    <text evidence="12">The sequence shown here is derived from an EMBL/GenBank/DDBJ whole genome shotgun (WGS) entry which is preliminary data.</text>
</comment>
<comment type="subcellular location">
    <subcellularLocation>
        <location evidence="1">Membrane</location>
        <topology evidence="1">Single-pass membrane protein</topology>
    </subcellularLocation>
</comment>
<reference evidence="12 13" key="1">
    <citation type="submission" date="2024-03" db="EMBL/GenBank/DDBJ databases">
        <title>A high-quality draft genome sequence of Diaporthe vaccinii, a causative agent of upright dieback and viscid rot disease in cranberry plants.</title>
        <authorList>
            <person name="Sarrasin M."/>
            <person name="Lang B.F."/>
            <person name="Burger G."/>
        </authorList>
    </citation>
    <scope>NUCLEOTIDE SEQUENCE [LARGE SCALE GENOMIC DNA]</scope>
    <source>
        <strain evidence="12 13">IS7</strain>
    </source>
</reference>
<dbReference type="InterPro" id="IPR021765">
    <property type="entry name" value="UstYa-like"/>
</dbReference>
<feature type="region of interest" description="Disordered" evidence="10">
    <location>
        <begin position="14"/>
        <end position="38"/>
    </location>
</feature>
<keyword evidence="4 11" id="KW-1133">Transmembrane helix</keyword>
<evidence type="ECO:0000313" key="13">
    <source>
        <dbReference type="Proteomes" id="UP001600888"/>
    </source>
</evidence>
<keyword evidence="6" id="KW-0843">Virulence</keyword>
<name>A0ABR4DPM2_9PEZI</name>
<keyword evidence="8" id="KW-0325">Glycoprotein</keyword>
<proteinExistence type="inferred from homology"/>
<dbReference type="Pfam" id="PF11807">
    <property type="entry name" value="UstYa"/>
    <property type="match status" value="1"/>
</dbReference>
<evidence type="ECO:0000256" key="8">
    <source>
        <dbReference type="ARBA" id="ARBA00023180"/>
    </source>
</evidence>
<evidence type="ECO:0000256" key="10">
    <source>
        <dbReference type="SAM" id="MobiDB-lite"/>
    </source>
</evidence>
<keyword evidence="3 11" id="KW-0812">Transmembrane</keyword>